<accession>A0A7Y1ADG7</accession>
<evidence type="ECO:0000313" key="1">
    <source>
        <dbReference type="EMBL" id="NMY13725.1"/>
    </source>
</evidence>
<reference evidence="1 2" key="1">
    <citation type="journal article" date="2020" name="Front. Microbiol.">
        <title>Genetic Organization of the aprX-lipA2 Operon Affects the Proteolytic Potential of Pseudomonas Species in Milk.</title>
        <authorList>
            <person name="Maier C."/>
            <person name="Huptas C."/>
            <person name="von Neubeck M."/>
            <person name="Scherer S."/>
            <person name="Wenning M."/>
            <person name="Lucking G."/>
        </authorList>
    </citation>
    <scope>NUCLEOTIDE SEQUENCE [LARGE SCALE GENOMIC DNA]</scope>
    <source>
        <strain evidence="1 2">DSM 16272</strain>
    </source>
</reference>
<dbReference type="EMBL" id="JAAQWG010000121">
    <property type="protein sequence ID" value="NMY13725.1"/>
    <property type="molecule type" value="Genomic_DNA"/>
</dbReference>
<comment type="caution">
    <text evidence="1">The sequence shown here is derived from an EMBL/GenBank/DDBJ whole genome shotgun (WGS) entry which is preliminary data.</text>
</comment>
<gene>
    <name evidence="1" type="ORF">HBO38_36065</name>
</gene>
<dbReference type="Proteomes" id="UP000537729">
    <property type="component" value="Unassembled WGS sequence"/>
</dbReference>
<evidence type="ECO:0000313" key="2">
    <source>
        <dbReference type="Proteomes" id="UP000537729"/>
    </source>
</evidence>
<protein>
    <recommendedName>
        <fullName evidence="3">DUF1257 domain-containing protein</fullName>
    </recommendedName>
</protein>
<name>A0A7Y1ADG7_PSEVE</name>
<organism evidence="1 2">
    <name type="scientific">Pseudomonas veronii</name>
    <dbReference type="NCBI Taxonomy" id="76761"/>
    <lineage>
        <taxon>Bacteria</taxon>
        <taxon>Pseudomonadati</taxon>
        <taxon>Pseudomonadota</taxon>
        <taxon>Gammaproteobacteria</taxon>
        <taxon>Pseudomonadales</taxon>
        <taxon>Pseudomonadaceae</taxon>
        <taxon>Pseudomonas</taxon>
    </lineage>
</organism>
<dbReference type="AlphaFoldDB" id="A0A7Y1ADG7"/>
<sequence length="120" mass="13520">MSYTDIDVLMKALSGLGNLYQNEQLYRIGVGLTSERYQLVLVDQANSQHRLGFNLENGVFNQFVENYGSSGAWTNSVSSQIVDRYLAYHYAKQLEAENYKVSIVAQTDGSLEVVAEEVVW</sequence>
<proteinExistence type="predicted"/>
<evidence type="ECO:0008006" key="3">
    <source>
        <dbReference type="Google" id="ProtNLM"/>
    </source>
</evidence>